<keyword evidence="4" id="KW-0963">Cytoplasm</keyword>
<name>A0ABW2R276_9NEIS</name>
<evidence type="ECO:0000256" key="2">
    <source>
        <dbReference type="ARBA" id="ARBA00022695"/>
    </source>
</evidence>
<evidence type="ECO:0000256" key="4">
    <source>
        <dbReference type="HAMAP-Rule" id="MF_00057"/>
    </source>
</evidence>
<dbReference type="InterPro" id="IPR004528">
    <property type="entry name" value="KdsB"/>
</dbReference>
<organism evidence="5 6">
    <name type="scientific">Iodobacter arcticus</name>
    <dbReference type="NCBI Taxonomy" id="590593"/>
    <lineage>
        <taxon>Bacteria</taxon>
        <taxon>Pseudomonadati</taxon>
        <taxon>Pseudomonadota</taxon>
        <taxon>Betaproteobacteria</taxon>
        <taxon>Neisseriales</taxon>
        <taxon>Chitinibacteraceae</taxon>
        <taxon>Iodobacter</taxon>
    </lineage>
</organism>
<proteinExistence type="inferred from homology"/>
<dbReference type="Pfam" id="PF02348">
    <property type="entry name" value="CTP_transf_3"/>
    <property type="match status" value="1"/>
</dbReference>
<comment type="caution">
    <text evidence="5">The sequence shown here is derived from an EMBL/GenBank/DDBJ whole genome shotgun (WGS) entry which is preliminary data.</text>
</comment>
<evidence type="ECO:0000256" key="1">
    <source>
        <dbReference type="ARBA" id="ARBA00022679"/>
    </source>
</evidence>
<reference evidence="6" key="1">
    <citation type="journal article" date="2019" name="Int. J. Syst. Evol. Microbiol.">
        <title>The Global Catalogue of Microorganisms (GCM) 10K type strain sequencing project: providing services to taxonomists for standard genome sequencing and annotation.</title>
        <authorList>
            <consortium name="The Broad Institute Genomics Platform"/>
            <consortium name="The Broad Institute Genome Sequencing Center for Infectious Disease"/>
            <person name="Wu L."/>
            <person name="Ma J."/>
        </authorList>
    </citation>
    <scope>NUCLEOTIDE SEQUENCE [LARGE SCALE GENOMIC DNA]</scope>
    <source>
        <strain evidence="6">CCUG 62945</strain>
    </source>
</reference>
<sequence length="256" mass="27737">MSFVALIPARLKSTRLPNKPLADIGGKPMIVRVIEQVLKSSASLVCVATDDEQIKSVVEAAGYRAIMTRGDHPSGTDRLAEAINHLALPDDAVVVNVQGDEPLIDPLLIDAVAAKLIADNSLAMSTACHAITSATDFLNPNAVKVVLDAKQRAMYFSRAPIPWPRDAFMQDQSVLPAALAPLRHIGIYGYRAEFLRTYQKLSPSCIESIEALEQLRVLWHGYTIGVHISADAPLAGVDTPEDLARVRDAFAHLSKI</sequence>
<dbReference type="NCBIfam" id="NF009905">
    <property type="entry name" value="PRK13368.1"/>
    <property type="match status" value="1"/>
</dbReference>
<dbReference type="PANTHER" id="PTHR42866:SF2">
    <property type="entry name" value="3-DEOXY-MANNO-OCTULOSONATE CYTIDYLYLTRANSFERASE, MITOCHONDRIAL"/>
    <property type="match status" value="1"/>
</dbReference>
<comment type="pathway">
    <text evidence="4">Nucleotide-sugar biosynthesis; CMP-3-deoxy-D-manno-octulosonate biosynthesis; CMP-3-deoxy-D-manno-octulosonate from 3-deoxy-D-manno-octulosonate and CTP: step 1/1.</text>
</comment>
<evidence type="ECO:0000256" key="3">
    <source>
        <dbReference type="ARBA" id="ARBA00022985"/>
    </source>
</evidence>
<comment type="subcellular location">
    <subcellularLocation>
        <location evidence="4">Cytoplasm</location>
    </subcellularLocation>
</comment>
<dbReference type="PANTHER" id="PTHR42866">
    <property type="entry name" value="3-DEOXY-MANNO-OCTULOSONATE CYTIDYLYLTRANSFERASE"/>
    <property type="match status" value="1"/>
</dbReference>
<dbReference type="Gene3D" id="3.90.550.10">
    <property type="entry name" value="Spore Coat Polysaccharide Biosynthesis Protein SpsA, Chain A"/>
    <property type="match status" value="1"/>
</dbReference>
<dbReference type="InterPro" id="IPR003329">
    <property type="entry name" value="Cytidylyl_trans"/>
</dbReference>
<keyword evidence="6" id="KW-1185">Reference proteome</keyword>
<comment type="catalytic activity">
    <reaction evidence="4">
        <text>3-deoxy-alpha-D-manno-oct-2-ulosonate + CTP = CMP-3-deoxy-beta-D-manno-octulosonate + diphosphate</text>
        <dbReference type="Rhea" id="RHEA:23448"/>
        <dbReference type="ChEBI" id="CHEBI:33019"/>
        <dbReference type="ChEBI" id="CHEBI:37563"/>
        <dbReference type="ChEBI" id="CHEBI:85986"/>
        <dbReference type="ChEBI" id="CHEBI:85987"/>
        <dbReference type="EC" id="2.7.7.38"/>
    </reaction>
</comment>
<keyword evidence="2 4" id="KW-0548">Nucleotidyltransferase</keyword>
<dbReference type="InterPro" id="IPR029044">
    <property type="entry name" value="Nucleotide-diphossugar_trans"/>
</dbReference>
<comment type="similarity">
    <text evidence="4">Belongs to the KdsB family.</text>
</comment>
<dbReference type="GO" id="GO:0008690">
    <property type="term" value="F:3-deoxy-manno-octulosonate cytidylyltransferase activity"/>
    <property type="evidence" value="ECO:0007669"/>
    <property type="project" value="UniProtKB-EC"/>
</dbReference>
<dbReference type="RefSeq" id="WP_380189584.1">
    <property type="nucleotide sequence ID" value="NZ_JBHTBQ010000044.1"/>
</dbReference>
<dbReference type="NCBIfam" id="TIGR00466">
    <property type="entry name" value="kdsB"/>
    <property type="match status" value="1"/>
</dbReference>
<dbReference type="HAMAP" id="MF_00057">
    <property type="entry name" value="KdsB"/>
    <property type="match status" value="1"/>
</dbReference>
<comment type="function">
    <text evidence="4">Activates KDO (a required 8-carbon sugar) for incorporation into bacterial lipopolysaccharide in Gram-negative bacteria.</text>
</comment>
<dbReference type="Proteomes" id="UP001596473">
    <property type="component" value="Unassembled WGS sequence"/>
</dbReference>
<keyword evidence="3 4" id="KW-0448">Lipopolysaccharide biosynthesis</keyword>
<dbReference type="EMBL" id="JBHTBQ010000044">
    <property type="protein sequence ID" value="MFC7421909.1"/>
    <property type="molecule type" value="Genomic_DNA"/>
</dbReference>
<dbReference type="EC" id="2.7.7.38" evidence="4"/>
<accession>A0ABW2R276</accession>
<dbReference type="CDD" id="cd02517">
    <property type="entry name" value="CMP-KDO-Synthetase"/>
    <property type="match status" value="1"/>
</dbReference>
<dbReference type="NCBIfam" id="NF003952">
    <property type="entry name" value="PRK05450.1-5"/>
    <property type="match status" value="1"/>
</dbReference>
<gene>
    <name evidence="4 5" type="primary">kdsB</name>
    <name evidence="5" type="ORF">ACFQNF_18775</name>
</gene>
<dbReference type="SUPFAM" id="SSF53448">
    <property type="entry name" value="Nucleotide-diphospho-sugar transferases"/>
    <property type="match status" value="1"/>
</dbReference>
<keyword evidence="1 4" id="KW-0808">Transferase</keyword>
<protein>
    <recommendedName>
        <fullName evidence="4">3-deoxy-manno-octulosonate cytidylyltransferase</fullName>
        <ecNumber evidence="4">2.7.7.38</ecNumber>
    </recommendedName>
    <alternativeName>
        <fullName evidence="4">CMP-2-keto-3-deoxyoctulosonic acid synthase</fullName>
        <shortName evidence="4">CKS</shortName>
        <shortName evidence="4">CMP-KDO synthase</shortName>
    </alternativeName>
</protein>
<evidence type="ECO:0000313" key="5">
    <source>
        <dbReference type="EMBL" id="MFC7421909.1"/>
    </source>
</evidence>
<evidence type="ECO:0000313" key="6">
    <source>
        <dbReference type="Proteomes" id="UP001596473"/>
    </source>
</evidence>